<accession>A0ACB9NWY5</accession>
<proteinExistence type="predicted"/>
<organism evidence="1 2">
    <name type="scientific">Melastoma candidum</name>
    <dbReference type="NCBI Taxonomy" id="119954"/>
    <lineage>
        <taxon>Eukaryota</taxon>
        <taxon>Viridiplantae</taxon>
        <taxon>Streptophyta</taxon>
        <taxon>Embryophyta</taxon>
        <taxon>Tracheophyta</taxon>
        <taxon>Spermatophyta</taxon>
        <taxon>Magnoliopsida</taxon>
        <taxon>eudicotyledons</taxon>
        <taxon>Gunneridae</taxon>
        <taxon>Pentapetalae</taxon>
        <taxon>rosids</taxon>
        <taxon>malvids</taxon>
        <taxon>Myrtales</taxon>
        <taxon>Melastomataceae</taxon>
        <taxon>Melastomatoideae</taxon>
        <taxon>Melastomateae</taxon>
        <taxon>Melastoma</taxon>
    </lineage>
</organism>
<protein>
    <submittedName>
        <fullName evidence="1">Uncharacterized protein</fullName>
    </submittedName>
</protein>
<dbReference type="EMBL" id="CM042886">
    <property type="protein sequence ID" value="KAI4339939.1"/>
    <property type="molecule type" value="Genomic_DNA"/>
</dbReference>
<comment type="caution">
    <text evidence="1">The sequence shown here is derived from an EMBL/GenBank/DDBJ whole genome shotgun (WGS) entry which is preliminary data.</text>
</comment>
<name>A0ACB9NWY5_9MYRT</name>
<sequence length="243" mass="25646">MEAIFAYQSMDREGRCLKTPTRIPGHGNSHHRSFDLRLLRGAVLGGGGGGGGAGPAWTDPYSIPNYSNVGDLAYHTQQPPPLLPLLPLPLSRSYSSNIKAISYPPPANSKTTRKPNKSPSSSSSSSSSSFLLASSPLTPKKSSPKPKPHPKKDQKNTPKPTATPRQDPSELPRDGFKGSLNPGNQAAGSELSGPSIFILAPPPSSLPLPSFALRPKFGCNAEAAASSSGIPVKDTLRRIQRIP</sequence>
<dbReference type="Proteomes" id="UP001057402">
    <property type="component" value="Chromosome 7"/>
</dbReference>
<keyword evidence="2" id="KW-1185">Reference proteome</keyword>
<reference evidence="2" key="1">
    <citation type="journal article" date="2023" name="Front. Plant Sci.">
        <title>Chromosomal-level genome assembly of Melastoma candidum provides insights into trichome evolution.</title>
        <authorList>
            <person name="Zhong Y."/>
            <person name="Wu W."/>
            <person name="Sun C."/>
            <person name="Zou P."/>
            <person name="Liu Y."/>
            <person name="Dai S."/>
            <person name="Zhou R."/>
        </authorList>
    </citation>
    <scope>NUCLEOTIDE SEQUENCE [LARGE SCALE GENOMIC DNA]</scope>
</reference>
<evidence type="ECO:0000313" key="2">
    <source>
        <dbReference type="Proteomes" id="UP001057402"/>
    </source>
</evidence>
<gene>
    <name evidence="1" type="ORF">MLD38_024822</name>
</gene>
<evidence type="ECO:0000313" key="1">
    <source>
        <dbReference type="EMBL" id="KAI4339939.1"/>
    </source>
</evidence>